<dbReference type="AlphaFoldDB" id="A0A1R3VDV2"/>
<reference evidence="2" key="1">
    <citation type="submission" date="2017-01" db="EMBL/GenBank/DDBJ databases">
        <authorList>
            <person name="Brunel B."/>
        </authorList>
    </citation>
    <scope>NUCLEOTIDE SEQUENCE [LARGE SCALE GENOMIC DNA]</scope>
</reference>
<keyword evidence="2" id="KW-1185">Reference proteome</keyword>
<dbReference type="Proteomes" id="UP000188388">
    <property type="component" value="Unassembled WGS sequence"/>
</dbReference>
<evidence type="ECO:0000313" key="2">
    <source>
        <dbReference type="Proteomes" id="UP000188388"/>
    </source>
</evidence>
<sequence length="70" mass="7350">MEVSIAARPGVASLHLGASDADSSPTAFADFSNPQSFSKAQIAAVKLLLIPLLSVKVLQRSISPTTTRRL</sequence>
<evidence type="ECO:0000313" key="1">
    <source>
        <dbReference type="EMBL" id="SIT58088.1"/>
    </source>
</evidence>
<protein>
    <submittedName>
        <fullName evidence="1">Uncharacterized protein</fullName>
    </submittedName>
</protein>
<accession>A0A1R3VDV2</accession>
<organism evidence="1 2">
    <name type="scientific">Mesorhizobium prunaredense</name>
    <dbReference type="NCBI Taxonomy" id="1631249"/>
    <lineage>
        <taxon>Bacteria</taxon>
        <taxon>Pseudomonadati</taxon>
        <taxon>Pseudomonadota</taxon>
        <taxon>Alphaproteobacteria</taxon>
        <taxon>Hyphomicrobiales</taxon>
        <taxon>Phyllobacteriaceae</taxon>
        <taxon>Mesorhizobium</taxon>
    </lineage>
</organism>
<dbReference type="EMBL" id="FTPD01000045">
    <property type="protein sequence ID" value="SIT58088.1"/>
    <property type="molecule type" value="Genomic_DNA"/>
</dbReference>
<gene>
    <name evidence="1" type="ORF">BQ8794_50190</name>
</gene>
<proteinExistence type="predicted"/>
<name>A0A1R3VDV2_9HYPH</name>